<reference evidence="5" key="1">
    <citation type="submission" date="2019-08" db="EMBL/GenBank/DDBJ databases">
        <title>The genome of the North American firefly Photinus pyralis.</title>
        <authorList>
            <consortium name="Photinus pyralis genome working group"/>
            <person name="Fallon T.R."/>
            <person name="Sander Lower S.E."/>
            <person name="Weng J.-K."/>
        </authorList>
    </citation>
    <scope>NUCLEOTIDE SEQUENCE</scope>
    <source>
        <strain evidence="5">TRF0915ILg1</strain>
        <tissue evidence="5">Whole body</tissue>
    </source>
</reference>
<evidence type="ECO:0000256" key="2">
    <source>
        <dbReference type="SAM" id="Coils"/>
    </source>
</evidence>
<evidence type="ECO:0000256" key="1">
    <source>
        <dbReference type="ARBA" id="ARBA00004123"/>
    </source>
</evidence>
<dbReference type="InterPro" id="IPR047655">
    <property type="entry name" value="Transpos_IS630-like"/>
</dbReference>
<dbReference type="GO" id="GO:0005634">
    <property type="term" value="C:nucleus"/>
    <property type="evidence" value="ECO:0007669"/>
    <property type="project" value="UniProtKB-SubCell"/>
</dbReference>
<name>A0A8K0FWA4_IGNLU</name>
<evidence type="ECO:0000313" key="6">
    <source>
        <dbReference type="Proteomes" id="UP000801492"/>
    </source>
</evidence>
<dbReference type="Pfam" id="PF01498">
    <property type="entry name" value="HTH_Tnp_Tc3_2"/>
    <property type="match status" value="1"/>
</dbReference>
<comment type="subcellular location">
    <subcellularLocation>
        <location evidence="1">Nucleus</location>
    </subcellularLocation>
</comment>
<sequence length="1236" mass="140457">MRRMALLEISYTGRRINMYLAECFPERTRDSIQSRRLAAPYRLLMGQLLAERRAQARPRLLAVASPSVQLPEQTPGPQQPGPSRTRRLRKLQRSLATLLGQLPSLPSSFESEEEKNEEIPVARVSHTEPASPTRKSTSSHSSTMSDVFLEEPSILIEPNSHELSMIADMPQAPRMGADPVLLYLARLRDQWEGWNAEDISVFTALYLATPRDKTQLDVALTALLRTIIPNGRKSPVAKKNKSKNRPVRKGRVENYKRFQSLFDSSREQLASHIFDNKSLSQPDTNPSVEAVETKYRGLFQAPSPPDLQPINRIEEEFDDWRPLTVEEVQWALNTTKSSAAGPDKLTVGELRRQPIQRLTLVLNSCFVLGKFPAVISDSRTILLPKEGNPRDVDSWRPITISSVVVRLCNKIIAKRLSSRPLHPNQRGFRAVDGVFLNTLTLENLIKSRRANVKPYHLLFLDLAKAFDTVSHNSIERALRRFNVDPRMRGFIMGTYSNATTKIHVGGATTSALRITRGVKQGDPLSPILFNMVIDELICELEESHLGLPISNTESVACLGYADDLMLASDTFDKCQRLLRRAGEFFERRGLKLNPQKSVALAVRLVPGKKVLFASTIARFYVEGTPLRQLSPTELAKFLTTTTFEATIRTAEARTETLSAKNISPSTPTLHALKCPRHQGHPATDPSPSVSRSDPIEGKPSSDDGDTIEPPASASMQSGLREERDTHVLQGCPLTHWHRIRRHDRVASRFKALATKRGWSVEEEPRFRLADGALKKSDLLMVKGDCVAVVDVAIPWEGPRSLESAFTQKVDYYSEPAMLEQLRGRYPGKQIIVSALVIGARGTWCSSNDRISRLLLLSPGDVSSLLIKRVAMPQLSEVQRGQIVALLEEGLSRRGVARRFGIHHSVVSRTWARYQETGNLHRRRGSGPSRITTQREDRRIVHAARRNPVRSAHLIGADVHLNRRVSDQTVRRRLHEAELRSRARANVPHLTDRHRQERLRYANDYGNWTARRWRNVLFTDESRFCLFHSDARVRVWRRRGQRLERQCVNPRRAFNGGSVMVWGGVSYDHRTDLVIIPRPGMTALRYIREVLRPHVLPMRRRMGRRFVFMQDNARPHTAQVTRNFFEDNNVEVIPHPAVSPDLNPIEHVWGIMGRHLRQLVRPPTTLDELSNELRAEDLANLRKSGTEKQYDEKERLLQEVKDLSWELQHKVKRAQQQDMCRQKGIKARGDAVHKSQY</sequence>
<dbReference type="Proteomes" id="UP000801492">
    <property type="component" value="Unassembled WGS sequence"/>
</dbReference>
<dbReference type="InterPro" id="IPR002492">
    <property type="entry name" value="Transposase_Tc1-like"/>
</dbReference>
<dbReference type="NCBIfam" id="NF033545">
    <property type="entry name" value="transpos_IS630"/>
    <property type="match status" value="1"/>
</dbReference>
<feature type="coiled-coil region" evidence="2">
    <location>
        <begin position="1182"/>
        <end position="1216"/>
    </location>
</feature>
<dbReference type="Gene3D" id="3.30.420.10">
    <property type="entry name" value="Ribonuclease H-like superfamily/Ribonuclease H"/>
    <property type="match status" value="1"/>
</dbReference>
<protein>
    <recommendedName>
        <fullName evidence="4">Reverse transcriptase domain-containing protein</fullName>
    </recommendedName>
</protein>
<dbReference type="InterPro" id="IPR036388">
    <property type="entry name" value="WH-like_DNA-bd_sf"/>
</dbReference>
<keyword evidence="6" id="KW-1185">Reference proteome</keyword>
<dbReference type="InterPro" id="IPR038717">
    <property type="entry name" value="Tc1-like_DDE_dom"/>
</dbReference>
<dbReference type="Pfam" id="PF00078">
    <property type="entry name" value="RVT_1"/>
    <property type="match status" value="1"/>
</dbReference>
<feature type="compositionally biased region" description="Polar residues" evidence="3">
    <location>
        <begin position="657"/>
        <end position="668"/>
    </location>
</feature>
<feature type="region of interest" description="Disordered" evidence="3">
    <location>
        <begin position="64"/>
        <end position="86"/>
    </location>
</feature>
<dbReference type="InterPro" id="IPR000477">
    <property type="entry name" value="RT_dom"/>
</dbReference>
<dbReference type="GO" id="GO:0015074">
    <property type="term" value="P:DNA integration"/>
    <property type="evidence" value="ECO:0007669"/>
    <property type="project" value="InterPro"/>
</dbReference>
<dbReference type="SUPFAM" id="SSF46689">
    <property type="entry name" value="Homeodomain-like"/>
    <property type="match status" value="1"/>
</dbReference>
<feature type="compositionally biased region" description="Low complexity" evidence="3">
    <location>
        <begin position="131"/>
        <end position="144"/>
    </location>
</feature>
<feature type="region of interest" description="Disordered" evidence="3">
    <location>
        <begin position="655"/>
        <end position="723"/>
    </location>
</feature>
<dbReference type="InterPro" id="IPR036397">
    <property type="entry name" value="RNaseH_sf"/>
</dbReference>
<dbReference type="InterPro" id="IPR009057">
    <property type="entry name" value="Homeodomain-like_sf"/>
</dbReference>
<dbReference type="InterPro" id="IPR043502">
    <property type="entry name" value="DNA/RNA_pol_sf"/>
</dbReference>
<dbReference type="InterPro" id="IPR043128">
    <property type="entry name" value="Rev_trsase/Diguanyl_cyclase"/>
</dbReference>
<dbReference type="GO" id="GO:0006313">
    <property type="term" value="P:DNA transposition"/>
    <property type="evidence" value="ECO:0007669"/>
    <property type="project" value="InterPro"/>
</dbReference>
<evidence type="ECO:0000259" key="4">
    <source>
        <dbReference type="PROSITE" id="PS50878"/>
    </source>
</evidence>
<dbReference type="Pfam" id="PF13384">
    <property type="entry name" value="HTH_23"/>
    <property type="match status" value="1"/>
</dbReference>
<proteinExistence type="predicted"/>
<dbReference type="CDD" id="cd01650">
    <property type="entry name" value="RT_nLTR_like"/>
    <property type="match status" value="1"/>
</dbReference>
<gene>
    <name evidence="5" type="ORF">ILUMI_25315</name>
</gene>
<dbReference type="Gene3D" id="1.10.10.10">
    <property type="entry name" value="Winged helix-like DNA-binding domain superfamily/Winged helix DNA-binding domain"/>
    <property type="match status" value="1"/>
</dbReference>
<keyword evidence="2" id="KW-0175">Coiled coil</keyword>
<dbReference type="PROSITE" id="PS50878">
    <property type="entry name" value="RT_POL"/>
    <property type="match status" value="1"/>
</dbReference>
<dbReference type="GO" id="GO:0003677">
    <property type="term" value="F:DNA binding"/>
    <property type="evidence" value="ECO:0007669"/>
    <property type="project" value="InterPro"/>
</dbReference>
<evidence type="ECO:0000256" key="3">
    <source>
        <dbReference type="SAM" id="MobiDB-lite"/>
    </source>
</evidence>
<dbReference type="OrthoDB" id="6783391at2759"/>
<feature type="region of interest" description="Disordered" evidence="3">
    <location>
        <begin position="105"/>
        <end position="144"/>
    </location>
</feature>
<organism evidence="5 6">
    <name type="scientific">Ignelater luminosus</name>
    <name type="common">Cucubano</name>
    <name type="synonym">Pyrophorus luminosus</name>
    <dbReference type="NCBI Taxonomy" id="2038154"/>
    <lineage>
        <taxon>Eukaryota</taxon>
        <taxon>Metazoa</taxon>
        <taxon>Ecdysozoa</taxon>
        <taxon>Arthropoda</taxon>
        <taxon>Hexapoda</taxon>
        <taxon>Insecta</taxon>
        <taxon>Pterygota</taxon>
        <taxon>Neoptera</taxon>
        <taxon>Endopterygota</taxon>
        <taxon>Coleoptera</taxon>
        <taxon>Polyphaga</taxon>
        <taxon>Elateriformia</taxon>
        <taxon>Elateroidea</taxon>
        <taxon>Elateridae</taxon>
        <taxon>Agrypninae</taxon>
        <taxon>Pyrophorini</taxon>
        <taxon>Ignelater</taxon>
    </lineage>
</organism>
<dbReference type="GO" id="GO:0071897">
    <property type="term" value="P:DNA biosynthetic process"/>
    <property type="evidence" value="ECO:0007669"/>
    <property type="project" value="UniProtKB-ARBA"/>
</dbReference>
<dbReference type="PANTHER" id="PTHR19446">
    <property type="entry name" value="REVERSE TRANSCRIPTASES"/>
    <property type="match status" value="1"/>
</dbReference>
<dbReference type="SUPFAM" id="SSF56672">
    <property type="entry name" value="DNA/RNA polymerases"/>
    <property type="match status" value="1"/>
</dbReference>
<dbReference type="Pfam" id="PF13358">
    <property type="entry name" value="DDE_3"/>
    <property type="match status" value="1"/>
</dbReference>
<dbReference type="AlphaFoldDB" id="A0A8K0FWA4"/>
<dbReference type="EMBL" id="VTPC01090898">
    <property type="protein sequence ID" value="KAF2880860.1"/>
    <property type="molecule type" value="Genomic_DNA"/>
</dbReference>
<feature type="domain" description="Reverse transcriptase" evidence="4">
    <location>
        <begin position="364"/>
        <end position="617"/>
    </location>
</feature>
<evidence type="ECO:0000313" key="5">
    <source>
        <dbReference type="EMBL" id="KAF2880860.1"/>
    </source>
</evidence>
<comment type="caution">
    <text evidence="5">The sequence shown here is derived from an EMBL/GenBank/DDBJ whole genome shotgun (WGS) entry which is preliminary data.</text>
</comment>
<accession>A0A8K0FWA4</accession>
<dbReference type="Gene3D" id="3.30.70.270">
    <property type="match status" value="1"/>
</dbReference>